<evidence type="ECO:0000256" key="1">
    <source>
        <dbReference type="SAM" id="MobiDB-lite"/>
    </source>
</evidence>
<evidence type="ECO:0000313" key="2">
    <source>
        <dbReference type="EMBL" id="CRK41726.1"/>
    </source>
</evidence>
<name>A0A0G4N552_VERLO</name>
<keyword evidence="3" id="KW-1185">Reference proteome</keyword>
<reference evidence="3" key="1">
    <citation type="submission" date="2015-05" db="EMBL/GenBank/DDBJ databases">
        <authorList>
            <person name="Fogelqvist Johan"/>
        </authorList>
    </citation>
    <scope>NUCLEOTIDE SEQUENCE [LARGE SCALE GENOMIC DNA]</scope>
</reference>
<protein>
    <submittedName>
        <fullName evidence="2">Uncharacterized protein</fullName>
    </submittedName>
</protein>
<feature type="compositionally biased region" description="Basic and acidic residues" evidence="1">
    <location>
        <begin position="145"/>
        <end position="156"/>
    </location>
</feature>
<gene>
    <name evidence="2" type="ORF">BN1708_008546</name>
</gene>
<dbReference type="Proteomes" id="UP000044602">
    <property type="component" value="Unassembled WGS sequence"/>
</dbReference>
<proteinExistence type="predicted"/>
<evidence type="ECO:0000313" key="3">
    <source>
        <dbReference type="Proteomes" id="UP000044602"/>
    </source>
</evidence>
<sequence>MAALAAVGARGHGFTEAVRADLTSAWDVPPASSVGGFVRRNAVTARKLRWRGLAVKLSALARQEKKAQLLRDATGMLVLAGQHLTLLARLSDRRRRRHRQRLGRDIGRVEEEDVDRRVAQGRGQVAHGGAEPGRGGGGAVVGDGAQDRRVGGAARKGVEVDGRCEDGVGSEDVLCLGGYEADDDA</sequence>
<feature type="region of interest" description="Disordered" evidence="1">
    <location>
        <begin position="115"/>
        <end position="156"/>
    </location>
</feature>
<dbReference type="AlphaFoldDB" id="A0A0G4N552"/>
<dbReference type="EMBL" id="CVQH01027083">
    <property type="protein sequence ID" value="CRK41726.1"/>
    <property type="molecule type" value="Genomic_DNA"/>
</dbReference>
<organism evidence="2 3">
    <name type="scientific">Verticillium longisporum</name>
    <name type="common">Verticillium dahliae var. longisporum</name>
    <dbReference type="NCBI Taxonomy" id="100787"/>
    <lineage>
        <taxon>Eukaryota</taxon>
        <taxon>Fungi</taxon>
        <taxon>Dikarya</taxon>
        <taxon>Ascomycota</taxon>
        <taxon>Pezizomycotina</taxon>
        <taxon>Sordariomycetes</taxon>
        <taxon>Hypocreomycetidae</taxon>
        <taxon>Glomerellales</taxon>
        <taxon>Plectosphaerellaceae</taxon>
        <taxon>Verticillium</taxon>
    </lineage>
</organism>
<accession>A0A0G4N552</accession>
<feature type="compositionally biased region" description="Gly residues" evidence="1">
    <location>
        <begin position="130"/>
        <end position="141"/>
    </location>
</feature>